<reference evidence="1 2" key="1">
    <citation type="submission" date="2024-04" db="EMBL/GenBank/DDBJ databases">
        <title>Biological Control Activity of Plant Growth Promoting Rhizobacteria Burkholderia pyrrocinia BX1 against Tobacco black shank Introduction Tobacco black shank (TBS) caused by the oomycete Phytophthora. nicotianae (P. nicotianae) has become a destructive soil.</title>
        <authorList>
            <person name="Liu X."/>
            <person name="Shu C."/>
        </authorList>
    </citation>
    <scope>NUCLEOTIDE SEQUENCE [LARGE SCALE GENOMIC DNA]</scope>
    <source>
        <strain evidence="1 2">BX1</strain>
    </source>
</reference>
<evidence type="ECO:0000313" key="2">
    <source>
        <dbReference type="Proteomes" id="UP001484179"/>
    </source>
</evidence>
<keyword evidence="1" id="KW-0418">Kinase</keyword>
<gene>
    <name evidence="1" type="ORF">WN985_17735</name>
</gene>
<proteinExistence type="predicted"/>
<accession>A0ABZ3BPW7</accession>
<dbReference type="PANTHER" id="PTHR10285">
    <property type="entry name" value="URIDINE KINASE"/>
    <property type="match status" value="1"/>
</dbReference>
<dbReference type="EMBL" id="CP150850">
    <property type="protein sequence ID" value="WZW57301.1"/>
    <property type="molecule type" value="Genomic_DNA"/>
</dbReference>
<dbReference type="GO" id="GO:0016301">
    <property type="term" value="F:kinase activity"/>
    <property type="evidence" value="ECO:0007669"/>
    <property type="project" value="UniProtKB-KW"/>
</dbReference>
<organism evidence="1 2">
    <name type="scientific">Burkholderia pyrrocinia</name>
    <name type="common">Pseudomonas pyrrocinia</name>
    <dbReference type="NCBI Taxonomy" id="60550"/>
    <lineage>
        <taxon>Bacteria</taxon>
        <taxon>Pseudomonadati</taxon>
        <taxon>Pseudomonadota</taxon>
        <taxon>Betaproteobacteria</taxon>
        <taxon>Burkholderiales</taxon>
        <taxon>Burkholderiaceae</taxon>
        <taxon>Burkholderia</taxon>
        <taxon>Burkholderia cepacia complex</taxon>
    </lineage>
</organism>
<keyword evidence="1" id="KW-0808">Transferase</keyword>
<name>A0ABZ3BPW7_BURPY</name>
<dbReference type="RefSeq" id="WP_342310966.1">
    <property type="nucleotide sequence ID" value="NZ_CP150850.1"/>
</dbReference>
<keyword evidence="2" id="KW-1185">Reference proteome</keyword>
<dbReference type="SUPFAM" id="SSF52540">
    <property type="entry name" value="P-loop containing nucleoside triphosphate hydrolases"/>
    <property type="match status" value="1"/>
</dbReference>
<dbReference type="Proteomes" id="UP001484179">
    <property type="component" value="Chromosome 2"/>
</dbReference>
<protein>
    <submittedName>
        <fullName evidence="1">Nucleoside/nucleotide kinase family protein</fullName>
    </submittedName>
</protein>
<dbReference type="InterPro" id="IPR027417">
    <property type="entry name" value="P-loop_NTPase"/>
</dbReference>
<evidence type="ECO:0000313" key="1">
    <source>
        <dbReference type="EMBL" id="WZW57301.1"/>
    </source>
</evidence>
<dbReference type="Gene3D" id="3.40.50.300">
    <property type="entry name" value="P-loop containing nucleotide triphosphate hydrolases"/>
    <property type="match status" value="1"/>
</dbReference>
<sequence length="217" mass="23265">MSDAATGAQRIDREALAAHLLRTQQAARRVVAIAGAPGAGKSTFVERLRARIDDAAPGLASIVAMDGFHYDDRVLGARGDRARKGAPHTFDVDGFAALLARLRADDGRDVAVPVFDRSLEIARAGADVVPASARLILVEGNYLLLGDAPWDALRPSFDVTAMLDVPRATLVERLTARWRGYGMDDTALRAKMDGNDLVNIDTVLSRSVRADFSVDNG</sequence>